<reference evidence="7 9" key="2">
    <citation type="submission" date="2017-11" db="EMBL/GenBank/DDBJ databases">
        <title>Molecular characterization of Burkholderia pseudomallei and closely related isolates from Vietnam.</title>
        <authorList>
            <person name="Ustinov D.V."/>
            <person name="Antonov A.S."/>
            <person name="Avdusheva E.F."/>
            <person name="Shpak I.M."/>
            <person name="Zakharova I.B."/>
            <person name="Thi L.A."/>
            <person name="Teteryatnikova N."/>
            <person name="Lopasteyskaya Y.A."/>
            <person name="Kuzyutina J.A."/>
            <person name="Ngo T.N."/>
            <person name="Victorov D.V."/>
        </authorList>
    </citation>
    <scope>NUCLEOTIDE SEQUENCE [LARGE SCALE GENOMIC DNA]</scope>
    <source>
        <strain evidence="7 9">V1512</strain>
    </source>
</reference>
<dbReference type="InterPro" id="IPR014756">
    <property type="entry name" value="Ig_E-set"/>
</dbReference>
<dbReference type="AlphaFoldDB" id="A0A095R8Q8"/>
<reference evidence="6 8" key="1">
    <citation type="submission" date="2014-08" db="EMBL/GenBank/DDBJ databases">
        <authorList>
            <person name="Bunnell A."/>
            <person name="Chain P.S."/>
            <person name="Chertkov O."/>
            <person name="Currie B.J."/>
            <person name="Daligault H.E."/>
            <person name="Davenport K.W."/>
            <person name="Davis C."/>
            <person name="Gleasner C.D."/>
            <person name="Johnson S.L."/>
            <person name="Kaestli M."/>
            <person name="Koren S."/>
            <person name="Kunde Y.A."/>
            <person name="Mayo M."/>
            <person name="McMurry K.K."/>
            <person name="Price E.P."/>
            <person name="Reitenga K.G."/>
            <person name="Robison R."/>
            <person name="Rosovitz M.J."/>
            <person name="Sarovich D.S."/>
            <person name="Teshima H."/>
        </authorList>
    </citation>
    <scope>NUCLEOTIDE SEQUENCE [LARGE SCALE GENOMIC DNA]</scope>
    <source>
        <strain evidence="6 8">MSHR44</strain>
    </source>
</reference>
<proteinExistence type="inferred from homology"/>
<evidence type="ECO:0000256" key="4">
    <source>
        <dbReference type="SAM" id="MobiDB-lite"/>
    </source>
</evidence>
<evidence type="ECO:0000313" key="6">
    <source>
        <dbReference type="EMBL" id="KGX08092.1"/>
    </source>
</evidence>
<dbReference type="InterPro" id="IPR044505">
    <property type="entry name" value="GlgX_Isoamylase_N_E_set"/>
</dbReference>
<feature type="region of interest" description="Disordered" evidence="4">
    <location>
        <begin position="474"/>
        <end position="500"/>
    </location>
</feature>
<keyword evidence="2" id="KW-0378">Hydrolase</keyword>
<sequence length="702" mass="77954">MPTPTPDRLEPGRSYPLGAHWDGLGVNFAVFSAHARRVQLCLFDPTGRREIARLDLPECTDEIWHGYLPDAHPGTVYAFRADGAYEPQHGHRFNPHKLLLDPYARKLVGQFRWSDALFGYRLHSSRADLSIDRRDSAPAMPKCVVVDEAVDWSTDRRPCVPWRDTVIYEAHVRGVSMRRAELRAPERGTFAALACPAFIDHLLALGVTSVELLPVHAFMHARALVNLGLCNYWGYDTAAFFAPEPSYLATRRLDEMRIAIRQLHAAGIEVLLDVVYNHTCEGNQLGPTICWRGLDNASYYRLAPDDPRRHIDETGCGNTLDLSHPRVLQMVMDSLRYWSNAFNVDGFRFDLCATLGREAAGFDPGAGFFDALRQDPVLATRKLIAEPWDVGPGGYQLGRHPAGFAEWNDRFRDTVRRFWRGDAGMRPELAARLAGSADLFNHHGRRTWSTVNFVAAHDGFTLADLVSYAAKHNDANGEDNRDGRDDNCSANWGAEGPTEDRQVRAVRARVARSLLTTLFAALGTPMLLGGDEFGRTQQGNNNAYCQDNELSWFDWSAAESADGRTMIHFVGRLAALRRAYPVLSEPRYPSGERDGAPGLHEIDWFDERGDALTVPAWHDRERRALTMRRVGNGRAGRPEALLLMLNASSDAIVFHAPPPSLVYRILLDSAAPDAAPRLMPADGVEIAAHAAVIAAASVPEAG</sequence>
<dbReference type="Proteomes" id="UP000030475">
    <property type="component" value="Unassembled WGS sequence"/>
</dbReference>
<dbReference type="RefSeq" id="WP_004192927.1">
    <property type="nucleotide sequence ID" value="NZ_AP028073.1"/>
</dbReference>
<dbReference type="InterPro" id="IPR011837">
    <property type="entry name" value="Glycogen_debranch_GlgX"/>
</dbReference>
<evidence type="ECO:0000259" key="5">
    <source>
        <dbReference type="SMART" id="SM00642"/>
    </source>
</evidence>
<dbReference type="GeneID" id="92978580"/>
<dbReference type="Gene3D" id="2.60.40.1180">
    <property type="entry name" value="Golgi alpha-mannosidase II"/>
    <property type="match status" value="1"/>
</dbReference>
<keyword evidence="3" id="KW-0326">Glycosidase</keyword>
<dbReference type="Gene3D" id="3.20.20.80">
    <property type="entry name" value="Glycosidases"/>
    <property type="match status" value="1"/>
</dbReference>
<dbReference type="EMBL" id="PHRB01000009">
    <property type="protein sequence ID" value="PJO66047.1"/>
    <property type="molecule type" value="Genomic_DNA"/>
</dbReference>
<feature type="domain" description="Glycosyl hydrolase family 13 catalytic" evidence="5">
    <location>
        <begin position="174"/>
        <end position="577"/>
    </location>
</feature>
<dbReference type="InterPro" id="IPR017853">
    <property type="entry name" value="GH"/>
</dbReference>
<name>A0A095R8Q8_BURPE</name>
<comment type="similarity">
    <text evidence="1">Belongs to the glycosyl hydrolase 13 family.</text>
</comment>
<dbReference type="InterPro" id="IPR004193">
    <property type="entry name" value="Glyco_hydro_13_N"/>
</dbReference>
<dbReference type="NCBIfam" id="TIGR02100">
    <property type="entry name" value="glgX_debranch"/>
    <property type="match status" value="1"/>
</dbReference>
<dbReference type="Proteomes" id="UP000231878">
    <property type="component" value="Unassembled WGS sequence"/>
</dbReference>
<dbReference type="GO" id="GO:0004135">
    <property type="term" value="F:amylo-alpha-1,6-glucosidase activity"/>
    <property type="evidence" value="ECO:0007669"/>
    <property type="project" value="InterPro"/>
</dbReference>
<protein>
    <submittedName>
        <fullName evidence="6">Glycogen debranching enzyme GlgX</fullName>
    </submittedName>
</protein>
<evidence type="ECO:0000313" key="7">
    <source>
        <dbReference type="EMBL" id="PJO66047.1"/>
    </source>
</evidence>
<dbReference type="CDD" id="cd11326">
    <property type="entry name" value="AmyAc_Glg_debranch"/>
    <property type="match status" value="1"/>
</dbReference>
<dbReference type="InterPro" id="IPR006047">
    <property type="entry name" value="GH13_cat_dom"/>
</dbReference>
<dbReference type="GO" id="GO:0005980">
    <property type="term" value="P:glycogen catabolic process"/>
    <property type="evidence" value="ECO:0007669"/>
    <property type="project" value="InterPro"/>
</dbReference>
<dbReference type="SUPFAM" id="SSF81296">
    <property type="entry name" value="E set domains"/>
    <property type="match status" value="1"/>
</dbReference>
<evidence type="ECO:0000256" key="2">
    <source>
        <dbReference type="ARBA" id="ARBA00022801"/>
    </source>
</evidence>
<evidence type="ECO:0000256" key="1">
    <source>
        <dbReference type="ARBA" id="ARBA00008061"/>
    </source>
</evidence>
<dbReference type="SMART" id="SM00642">
    <property type="entry name" value="Aamy"/>
    <property type="match status" value="1"/>
</dbReference>
<dbReference type="InterPro" id="IPR013780">
    <property type="entry name" value="Glyco_hydro_b"/>
</dbReference>
<dbReference type="Gene3D" id="2.60.40.10">
    <property type="entry name" value="Immunoglobulins"/>
    <property type="match status" value="1"/>
</dbReference>
<dbReference type="SUPFAM" id="SSF51445">
    <property type="entry name" value="(Trans)glycosidases"/>
    <property type="match status" value="1"/>
</dbReference>
<dbReference type="KEGG" id="but:X994_1261"/>
<dbReference type="OMA" id="HAFVNDQ"/>
<gene>
    <name evidence="6" type="primary">glgX</name>
    <name evidence="7" type="ORF">CWD88_11230</name>
    <name evidence="6" type="ORF">Y036_548</name>
</gene>
<comment type="caution">
    <text evidence="6">The sequence shown here is derived from an EMBL/GenBank/DDBJ whole genome shotgun (WGS) entry which is preliminary data.</text>
</comment>
<dbReference type="Pfam" id="PF02922">
    <property type="entry name" value="CBM_48"/>
    <property type="match status" value="1"/>
</dbReference>
<dbReference type="SUPFAM" id="SSF51011">
    <property type="entry name" value="Glycosyl hydrolase domain"/>
    <property type="match status" value="1"/>
</dbReference>
<dbReference type="CDD" id="cd02856">
    <property type="entry name" value="E_set_GDE_Isoamylase_N"/>
    <property type="match status" value="1"/>
</dbReference>
<dbReference type="EMBL" id="JQIM01000010">
    <property type="protein sequence ID" value="KGX08092.1"/>
    <property type="molecule type" value="Genomic_DNA"/>
</dbReference>
<feature type="compositionally biased region" description="Basic and acidic residues" evidence="4">
    <location>
        <begin position="474"/>
        <end position="487"/>
    </location>
</feature>
<accession>A0A095R8Q8</accession>
<evidence type="ECO:0000313" key="8">
    <source>
        <dbReference type="Proteomes" id="UP000030475"/>
    </source>
</evidence>
<evidence type="ECO:0000313" key="9">
    <source>
        <dbReference type="Proteomes" id="UP000231878"/>
    </source>
</evidence>
<dbReference type="PANTHER" id="PTHR43002">
    <property type="entry name" value="GLYCOGEN DEBRANCHING ENZYME"/>
    <property type="match status" value="1"/>
</dbReference>
<organism evidence="6 8">
    <name type="scientific">Burkholderia pseudomallei</name>
    <name type="common">Pseudomonas pseudomallei</name>
    <dbReference type="NCBI Taxonomy" id="28450"/>
    <lineage>
        <taxon>Bacteria</taxon>
        <taxon>Pseudomonadati</taxon>
        <taxon>Pseudomonadota</taxon>
        <taxon>Betaproteobacteria</taxon>
        <taxon>Burkholderiales</taxon>
        <taxon>Burkholderiaceae</taxon>
        <taxon>Burkholderia</taxon>
        <taxon>pseudomallei group</taxon>
    </lineage>
</organism>
<dbReference type="InterPro" id="IPR013783">
    <property type="entry name" value="Ig-like_fold"/>
</dbReference>
<evidence type="ECO:0000256" key="3">
    <source>
        <dbReference type="ARBA" id="ARBA00023295"/>
    </source>
</evidence>